<keyword evidence="2" id="KW-1185">Reference proteome</keyword>
<reference evidence="1" key="2">
    <citation type="journal article" date="2022" name="New Phytol.">
        <title>Evolutionary transition to the ectomycorrhizal habit in the genomes of a hyperdiverse lineage of mushroom-forming fungi.</title>
        <authorList>
            <person name="Looney B."/>
            <person name="Miyauchi S."/>
            <person name="Morin E."/>
            <person name="Drula E."/>
            <person name="Courty P.E."/>
            <person name="Kohler A."/>
            <person name="Kuo A."/>
            <person name="LaButti K."/>
            <person name="Pangilinan J."/>
            <person name="Lipzen A."/>
            <person name="Riley R."/>
            <person name="Andreopoulos W."/>
            <person name="He G."/>
            <person name="Johnson J."/>
            <person name="Nolan M."/>
            <person name="Tritt A."/>
            <person name="Barry K.W."/>
            <person name="Grigoriev I.V."/>
            <person name="Nagy L.G."/>
            <person name="Hibbett D."/>
            <person name="Henrissat B."/>
            <person name="Matheny P.B."/>
            <person name="Labbe J."/>
            <person name="Martin F.M."/>
        </authorList>
    </citation>
    <scope>NUCLEOTIDE SEQUENCE</scope>
    <source>
        <strain evidence="1">HHB10654</strain>
    </source>
</reference>
<evidence type="ECO:0000313" key="2">
    <source>
        <dbReference type="Proteomes" id="UP000814140"/>
    </source>
</evidence>
<gene>
    <name evidence="1" type="ORF">BV25DRAFT_1838138</name>
</gene>
<evidence type="ECO:0000313" key="1">
    <source>
        <dbReference type="EMBL" id="KAI0062657.1"/>
    </source>
</evidence>
<proteinExistence type="predicted"/>
<name>A0ACB8T2E4_9AGAM</name>
<dbReference type="EMBL" id="MU277206">
    <property type="protein sequence ID" value="KAI0062657.1"/>
    <property type="molecule type" value="Genomic_DNA"/>
</dbReference>
<dbReference type="Proteomes" id="UP000814140">
    <property type="component" value="Unassembled WGS sequence"/>
</dbReference>
<comment type="caution">
    <text evidence="1">The sequence shown here is derived from an EMBL/GenBank/DDBJ whole genome shotgun (WGS) entry which is preliminary data.</text>
</comment>
<accession>A0ACB8T2E4</accession>
<protein>
    <submittedName>
        <fullName evidence="1">Uncharacterized protein</fullName>
    </submittedName>
</protein>
<organism evidence="1 2">
    <name type="scientific">Artomyces pyxidatus</name>
    <dbReference type="NCBI Taxonomy" id="48021"/>
    <lineage>
        <taxon>Eukaryota</taxon>
        <taxon>Fungi</taxon>
        <taxon>Dikarya</taxon>
        <taxon>Basidiomycota</taxon>
        <taxon>Agaricomycotina</taxon>
        <taxon>Agaricomycetes</taxon>
        <taxon>Russulales</taxon>
        <taxon>Auriscalpiaceae</taxon>
        <taxon>Artomyces</taxon>
    </lineage>
</organism>
<sequence>MPLRLMLLQFLYFGLVGLLNFTERVISTSAVPQVSGWIPETVLYREFRSDAASWEAIGNARKVSDSENNKNELSMGESACTLLSIGPRNFHIQQYLVQIYVDGRNAARKRTQVER</sequence>
<reference evidence="1" key="1">
    <citation type="submission" date="2021-03" db="EMBL/GenBank/DDBJ databases">
        <authorList>
            <consortium name="DOE Joint Genome Institute"/>
            <person name="Ahrendt S."/>
            <person name="Looney B.P."/>
            <person name="Miyauchi S."/>
            <person name="Morin E."/>
            <person name="Drula E."/>
            <person name="Courty P.E."/>
            <person name="Chicoki N."/>
            <person name="Fauchery L."/>
            <person name="Kohler A."/>
            <person name="Kuo A."/>
            <person name="Labutti K."/>
            <person name="Pangilinan J."/>
            <person name="Lipzen A."/>
            <person name="Riley R."/>
            <person name="Andreopoulos W."/>
            <person name="He G."/>
            <person name="Johnson J."/>
            <person name="Barry K.W."/>
            <person name="Grigoriev I.V."/>
            <person name="Nagy L."/>
            <person name="Hibbett D."/>
            <person name="Henrissat B."/>
            <person name="Matheny P.B."/>
            <person name="Labbe J."/>
            <person name="Martin F."/>
        </authorList>
    </citation>
    <scope>NUCLEOTIDE SEQUENCE</scope>
    <source>
        <strain evidence="1">HHB10654</strain>
    </source>
</reference>